<dbReference type="PROSITE" id="PS50110">
    <property type="entry name" value="RESPONSE_REGULATORY"/>
    <property type="match status" value="1"/>
</dbReference>
<comment type="caution">
    <text evidence="5">The sequence shown here is derived from an EMBL/GenBank/DDBJ whole genome shotgun (WGS) entry which is preliminary data.</text>
</comment>
<dbReference type="CDD" id="cd00156">
    <property type="entry name" value="REC"/>
    <property type="match status" value="1"/>
</dbReference>
<dbReference type="GO" id="GO:0000160">
    <property type="term" value="P:phosphorelay signal transduction system"/>
    <property type="evidence" value="ECO:0007669"/>
    <property type="project" value="UniProtKB-KW"/>
</dbReference>
<dbReference type="Gene3D" id="3.40.50.2300">
    <property type="match status" value="1"/>
</dbReference>
<protein>
    <submittedName>
        <fullName evidence="5">Response regulator</fullName>
    </submittedName>
</protein>
<sequence>MERRILLVDDELAILLTLKAVLEISGFEVETAASAREAKSKIKSGNYHMVITDMRMESENAGLEVVRAARKAIYRPAVAMLTAFPLSDSEWRDEGADEMLVKPMNTEHLLRQIEALLVMHEDKKRLDQQKKLETLVAAAPAKATPRKPAARKAHG</sequence>
<dbReference type="InterPro" id="IPR050595">
    <property type="entry name" value="Bact_response_regulator"/>
</dbReference>
<dbReference type="PANTHER" id="PTHR44591">
    <property type="entry name" value="STRESS RESPONSE REGULATOR PROTEIN 1"/>
    <property type="match status" value="1"/>
</dbReference>
<keyword evidence="1 3" id="KW-0597">Phosphoprotein</keyword>
<reference evidence="5 6" key="1">
    <citation type="submission" date="2018-08" db="EMBL/GenBank/DDBJ databases">
        <title>Acidipila sp. 4G-K13, an acidobacterium isolated from forest soil.</title>
        <authorList>
            <person name="Gao Z.-H."/>
            <person name="Qiu L.-H."/>
        </authorList>
    </citation>
    <scope>NUCLEOTIDE SEQUENCE [LARGE SCALE GENOMIC DNA]</scope>
    <source>
        <strain evidence="5 6">4G-K13</strain>
    </source>
</reference>
<evidence type="ECO:0000256" key="1">
    <source>
        <dbReference type="ARBA" id="ARBA00022553"/>
    </source>
</evidence>
<organism evidence="5 6">
    <name type="scientific">Paracidobacterium acidisoli</name>
    <dbReference type="NCBI Taxonomy" id="2303751"/>
    <lineage>
        <taxon>Bacteria</taxon>
        <taxon>Pseudomonadati</taxon>
        <taxon>Acidobacteriota</taxon>
        <taxon>Terriglobia</taxon>
        <taxon>Terriglobales</taxon>
        <taxon>Acidobacteriaceae</taxon>
        <taxon>Paracidobacterium</taxon>
    </lineage>
</organism>
<dbReference type="Proteomes" id="UP000264702">
    <property type="component" value="Unassembled WGS sequence"/>
</dbReference>
<dbReference type="PANTHER" id="PTHR44591:SF14">
    <property type="entry name" value="PROTEIN PILG"/>
    <property type="match status" value="1"/>
</dbReference>
<dbReference type="AlphaFoldDB" id="A0A372IM63"/>
<dbReference type="InterPro" id="IPR001789">
    <property type="entry name" value="Sig_transdc_resp-reg_receiver"/>
</dbReference>
<evidence type="ECO:0000313" key="6">
    <source>
        <dbReference type="Proteomes" id="UP000264702"/>
    </source>
</evidence>
<dbReference type="RefSeq" id="WP_117299969.1">
    <property type="nucleotide sequence ID" value="NZ_QVQT02000004.1"/>
</dbReference>
<name>A0A372IM63_9BACT</name>
<evidence type="ECO:0000313" key="5">
    <source>
        <dbReference type="EMBL" id="RFU16027.1"/>
    </source>
</evidence>
<evidence type="ECO:0000259" key="4">
    <source>
        <dbReference type="PROSITE" id="PS50110"/>
    </source>
</evidence>
<dbReference type="OrthoDB" id="9808843at2"/>
<gene>
    <name evidence="5" type="ORF">D0Y96_11365</name>
</gene>
<dbReference type="InterPro" id="IPR011006">
    <property type="entry name" value="CheY-like_superfamily"/>
</dbReference>
<keyword evidence="2" id="KW-0902">Two-component regulatory system</keyword>
<evidence type="ECO:0000256" key="2">
    <source>
        <dbReference type="ARBA" id="ARBA00023012"/>
    </source>
</evidence>
<dbReference type="Pfam" id="PF00072">
    <property type="entry name" value="Response_reg"/>
    <property type="match status" value="1"/>
</dbReference>
<dbReference type="SUPFAM" id="SSF52172">
    <property type="entry name" value="CheY-like"/>
    <property type="match status" value="1"/>
</dbReference>
<accession>A0A372IM63</accession>
<keyword evidence="6" id="KW-1185">Reference proteome</keyword>
<evidence type="ECO:0000256" key="3">
    <source>
        <dbReference type="PROSITE-ProRule" id="PRU00169"/>
    </source>
</evidence>
<feature type="domain" description="Response regulatory" evidence="4">
    <location>
        <begin position="4"/>
        <end position="117"/>
    </location>
</feature>
<feature type="modified residue" description="4-aspartylphosphate" evidence="3">
    <location>
        <position position="53"/>
    </location>
</feature>
<dbReference type="EMBL" id="QVQT01000004">
    <property type="protein sequence ID" value="RFU16027.1"/>
    <property type="molecule type" value="Genomic_DNA"/>
</dbReference>
<dbReference type="SMART" id="SM00448">
    <property type="entry name" value="REC"/>
    <property type="match status" value="1"/>
</dbReference>
<proteinExistence type="predicted"/>